<protein>
    <recommendedName>
        <fullName evidence="1">HEAT repeat-containing protein 6</fullName>
    </recommendedName>
</protein>
<sequence>MENFDHLSSKIGQLLFARTEGDRSIILKTLDDLNSLNYRYPIIKNSTRAVLLINQCCSIIPFDDSLLVPKCCQLVTSLIKTQNVVVEGTTLIISIQWCLQALKNNPKNVTPDILKALEGLLRNNLHNITILLDSIIEEVHQYITCHIQEPELSFIALQCLEACTVIPNDPKPKNIEKFYSYFEKCAAIFLSFLHVNKSFSGTFVYSKMLETCFVGLQNIVILHPYYLHKELGLILGICKTYMLYKLKGIDFLPPEQLKPATLSLPEESVSYKEKCGGKITKQRKPVPSLFNRKREQHQKKNEDMIADNRNNGYIPANLSLDYNSDSGLGNLSINCRAKTSDSDFSDNEGGKMAKLYHSWGRIRQAALNLLSSAIKRTENPVIFSYWTHFIPEGPSLGQHNLTTCILKDTSVRGRMCALNALMLLLTSSKWYLAQAEPSDKSSSFTPFSVVLGLTLIELHRTLSLALCQLSVPVLALVLKCMAVLVQATPYHKLNPGLATKIVRNVKCLIYHKDASVQVTALIVMGCILAFEPVFPEIQQAMIKLEKENTSEKAVDKASSSKSVLDGDEDFDYAQFSSDDDEEIEIEETQVPWLLQRCLTNLGVLQAEQSNKQEKFQQRIVPAPVKLESLQILSAMSRNYFEALMLPHIHLITKGLEHSLEDDKYKDLNLHAAKAIDCIGQAMGRFTQKDASSLACVNFWQSLLSGPLVSLIQNEQSFHLRAVGCDCLGSIGPGIFQQLSRDKQIVCVTLLFACAKDEEPVVRGAAVRALALSVMYPTLREDPGFVEDTAESILYSLRDLSNITLRVKAAWSLGNFSDALVLNVQTPDSYEHRLPDKVLYSLFEEGIKCSKDGDKMKMNIVRALGNFMLLVDERLLEQTRFKTVCQEVFGVLVNASTTSGNMKVRWNACYGLRKALKNPSICENLDTNLWQSSVFNALMDLVVLKNFKVRINAALAITSPSKRTHYGSYFIPIWTALLKALENSQHLENFTEYKHRDNLVEQLCLSLGRLTTLLTKDDLIALESTLNLYFDCLKTHMHKVLERMVPEKSTDLSSAACYLDTLGSTCNGKNDIILVERLKSVFSYSVI</sequence>
<dbReference type="InterPro" id="IPR052107">
    <property type="entry name" value="HEAT6"/>
</dbReference>
<keyword evidence="3" id="KW-1185">Reference proteome</keyword>
<evidence type="ECO:0000313" key="4">
    <source>
        <dbReference type="RefSeq" id="XP_030749287.1"/>
    </source>
</evidence>
<accession>A0A6J2XDG9</accession>
<dbReference type="RefSeq" id="XP_030749287.1">
    <property type="nucleotide sequence ID" value="XM_030893427.1"/>
</dbReference>
<dbReference type="OrthoDB" id="66533at2759"/>
<evidence type="ECO:0000259" key="2">
    <source>
        <dbReference type="Pfam" id="PF13251"/>
    </source>
</evidence>
<dbReference type="InterPro" id="IPR011989">
    <property type="entry name" value="ARM-like"/>
</dbReference>
<dbReference type="InterPro" id="IPR025283">
    <property type="entry name" value="DUF4042"/>
</dbReference>
<proteinExistence type="predicted"/>
<dbReference type="GeneID" id="115877295"/>
<dbReference type="Gene3D" id="1.25.10.10">
    <property type="entry name" value="Leucine-rich Repeat Variant"/>
    <property type="match status" value="1"/>
</dbReference>
<dbReference type="Pfam" id="PF13251">
    <property type="entry name" value="DUF4042"/>
    <property type="match status" value="1"/>
</dbReference>
<dbReference type="PANTHER" id="PTHR13366:SF0">
    <property type="entry name" value="HEAT REPEAT-CONTAINING PROTEIN 6"/>
    <property type="match status" value="1"/>
</dbReference>
<feature type="domain" description="DUF4042" evidence="2">
    <location>
        <begin position="361"/>
        <end position="537"/>
    </location>
</feature>
<dbReference type="RefSeq" id="XP_030749288.1">
    <property type="nucleotide sequence ID" value="XM_030893428.1"/>
</dbReference>
<dbReference type="InterPro" id="IPR016024">
    <property type="entry name" value="ARM-type_fold"/>
</dbReference>
<dbReference type="PANTHER" id="PTHR13366">
    <property type="entry name" value="MALARIA ANTIGEN-RELATED"/>
    <property type="match status" value="1"/>
</dbReference>
<dbReference type="Proteomes" id="UP000504635">
    <property type="component" value="Unplaced"/>
</dbReference>
<dbReference type="SUPFAM" id="SSF48371">
    <property type="entry name" value="ARM repeat"/>
    <property type="match status" value="2"/>
</dbReference>
<organism evidence="3 4">
    <name type="scientific">Sitophilus oryzae</name>
    <name type="common">Rice weevil</name>
    <name type="synonym">Curculio oryzae</name>
    <dbReference type="NCBI Taxonomy" id="7048"/>
    <lineage>
        <taxon>Eukaryota</taxon>
        <taxon>Metazoa</taxon>
        <taxon>Ecdysozoa</taxon>
        <taxon>Arthropoda</taxon>
        <taxon>Hexapoda</taxon>
        <taxon>Insecta</taxon>
        <taxon>Pterygota</taxon>
        <taxon>Neoptera</taxon>
        <taxon>Endopterygota</taxon>
        <taxon>Coleoptera</taxon>
        <taxon>Polyphaga</taxon>
        <taxon>Cucujiformia</taxon>
        <taxon>Curculionidae</taxon>
        <taxon>Dryophthorinae</taxon>
        <taxon>Sitophilus</taxon>
    </lineage>
</organism>
<gene>
    <name evidence="4 5" type="primary">LOC115877295</name>
</gene>
<evidence type="ECO:0000256" key="1">
    <source>
        <dbReference type="ARBA" id="ARBA00015263"/>
    </source>
</evidence>
<evidence type="ECO:0000313" key="5">
    <source>
        <dbReference type="RefSeq" id="XP_030749288.1"/>
    </source>
</evidence>
<reference evidence="4 5" key="1">
    <citation type="submission" date="2025-04" db="UniProtKB">
        <authorList>
            <consortium name="RefSeq"/>
        </authorList>
    </citation>
    <scope>IDENTIFICATION</scope>
    <source>
        <tissue evidence="4 5">Gonads</tissue>
    </source>
</reference>
<name>A0A6J2XDG9_SITOR</name>
<evidence type="ECO:0000313" key="3">
    <source>
        <dbReference type="Proteomes" id="UP000504635"/>
    </source>
</evidence>
<dbReference type="KEGG" id="soy:115877295"/>
<dbReference type="AlphaFoldDB" id="A0A6J2XDG9"/>